<dbReference type="GO" id="GO:0033314">
    <property type="term" value="P:mitotic DNA replication checkpoint signaling"/>
    <property type="evidence" value="ECO:0007669"/>
    <property type="project" value="TreeGrafter"/>
</dbReference>
<feature type="compositionally biased region" description="Acidic residues" evidence="8">
    <location>
        <begin position="34"/>
        <end position="52"/>
    </location>
</feature>
<evidence type="ECO:0000256" key="4">
    <source>
        <dbReference type="ARBA" id="ARBA00022763"/>
    </source>
</evidence>
<dbReference type="SUPFAM" id="SSF52540">
    <property type="entry name" value="P-loop containing nucleoside triphosphate hydrolases"/>
    <property type="match status" value="1"/>
</dbReference>
<feature type="region of interest" description="Disordered" evidence="8">
    <location>
        <begin position="490"/>
        <end position="518"/>
    </location>
</feature>
<comment type="subcellular location">
    <subcellularLocation>
        <location evidence="1">Nucleus</location>
    </subcellularLocation>
</comment>
<protein>
    <submittedName>
        <fullName evidence="9">P-loop containing nucleoside triphosphate hydrolases superfamily protein</fullName>
    </submittedName>
</protein>
<feature type="compositionally biased region" description="Polar residues" evidence="8">
    <location>
        <begin position="168"/>
        <end position="186"/>
    </location>
</feature>
<dbReference type="PANTHER" id="PTHR12172:SF1">
    <property type="entry name" value="P-LOOP CONTAINING NUCLEOSIDE TRIPHOSPHATE HYDROLASES SUPERFAMILY PROTEIN"/>
    <property type="match status" value="1"/>
</dbReference>
<dbReference type="STRING" id="35608.A0A2U1Q4H3"/>
<keyword evidence="4" id="KW-0227">DNA damage</keyword>
<accession>A0A2U1Q4H3</accession>
<dbReference type="GO" id="GO:0006281">
    <property type="term" value="P:DNA repair"/>
    <property type="evidence" value="ECO:0007669"/>
    <property type="project" value="InterPro"/>
</dbReference>
<keyword evidence="5" id="KW-0067">ATP-binding</keyword>
<dbReference type="OrthoDB" id="9996895at2759"/>
<reference evidence="9 10" key="1">
    <citation type="journal article" date="2018" name="Mol. Plant">
        <title>The genome of Artemisia annua provides insight into the evolution of Asteraceae family and artemisinin biosynthesis.</title>
        <authorList>
            <person name="Shen Q."/>
            <person name="Zhang L."/>
            <person name="Liao Z."/>
            <person name="Wang S."/>
            <person name="Yan T."/>
            <person name="Shi P."/>
            <person name="Liu M."/>
            <person name="Fu X."/>
            <person name="Pan Q."/>
            <person name="Wang Y."/>
            <person name="Lv Z."/>
            <person name="Lu X."/>
            <person name="Zhang F."/>
            <person name="Jiang W."/>
            <person name="Ma Y."/>
            <person name="Chen M."/>
            <person name="Hao X."/>
            <person name="Li L."/>
            <person name="Tang Y."/>
            <person name="Lv G."/>
            <person name="Zhou Y."/>
            <person name="Sun X."/>
            <person name="Brodelius P.E."/>
            <person name="Rose J.K.C."/>
            <person name="Tang K."/>
        </authorList>
    </citation>
    <scope>NUCLEOTIDE SEQUENCE [LARGE SCALE GENOMIC DNA]</scope>
    <source>
        <strain evidence="10">cv. Huhao1</strain>
        <tissue evidence="9">Leaf</tissue>
    </source>
</reference>
<dbReference type="AlphaFoldDB" id="A0A2U1Q4H3"/>
<feature type="compositionally biased region" description="Basic residues" evidence="8">
    <location>
        <begin position="141"/>
        <end position="157"/>
    </location>
</feature>
<keyword evidence="7" id="KW-0131">Cell cycle</keyword>
<evidence type="ECO:0000313" key="9">
    <source>
        <dbReference type="EMBL" id="PWA92896.1"/>
    </source>
</evidence>
<dbReference type="GO" id="GO:0016787">
    <property type="term" value="F:hydrolase activity"/>
    <property type="evidence" value="ECO:0007669"/>
    <property type="project" value="UniProtKB-KW"/>
</dbReference>
<keyword evidence="9" id="KW-0378">Hydrolase</keyword>
<keyword evidence="10" id="KW-1185">Reference proteome</keyword>
<keyword evidence="6" id="KW-0539">Nucleus</keyword>
<evidence type="ECO:0000256" key="2">
    <source>
        <dbReference type="ARBA" id="ARBA00006168"/>
    </source>
</evidence>
<sequence length="1244" mass="138870">MENSPNSETKPRVRRRLIQSTLFPHKSPENVVCVDDEIEPIDLEQGEGDDECGGGSQSQSAKSKKRKPKPRASRKVAANGNEIGGKDIEEVSPSTTKVDFFAKVSEKRQQQRKKKEPISIQSPEKIEQSCTPSDVITNSKSPRKPRRRTSSTPKKRQTSCTPEKRQRNATPSKNASNGAQSENSSDVMLASPPKPIPDLRLEAKKTAEENSRIFAGKQIHPFFSSRKFGKKNTENTSTENNWCHVERKGGNNDFSPVHIFEKKEGETFSVDWRNWTFSESISTKTSQDLEDACLQQKFKGSVNCLDFDNFLDIQNIEVGHEIGKTGDFFENSELDTQWQDMLLSKRMASNYHDCSYQPENCLWTTKYQPEKAIEICGNFESVKLLNEWLHLWQEKGSRTNRCPTDNDNQIMQDIDLNYCPSDSGSDTEEETNLKNVLLVTGPVGSGKSAAIYACAKEQGFQVIEVNTSDWRNGALVKQKFGEAVESHWLQSSMPNPENPDNKSQLKSTPTKRKADDAQRSADVIDLISLSDDEDSKNGAATALTPVSSQNGIKTLILFEDVDATLFEDRGFIATIQQLAETAKRPMILTSNSDDPDLPNNLDRIEVCFRIPSSEELLNLAYMVCAAEKAKIEPVLVERFIDHCQGDIRKSIMLLQFWCQGQYQKKDSEVQNTYAPLVFDTNAGHHVLPQMIPCGHTSKLSEMIESEITKSTLLIEKDATLMEIIEEEEEDFRETQDIDAKKDEMLRMHGSDQDGNEFAAQCNTTNELPSCSNSPVASTRRTLQRKYDAEMSSDSGHCWNEGLFDINDIAEVPVDTRNARRKYNAVVSSDSEEECLNDGLCNKSMDINDDEFFHVGNEQLEDTCHPSEVPSFSNINGVCKSGDVSCVPESSYVPDTVIENGTMMYSTLCSSGHVDGGVGESPTNTDCAPINMVEEDKVSEMVRDLGLDTAPVHGEEIGDSHVEPTEDPPRDYQMMDECSRIDFSRKAEFAHGPKTVASTDIVQETWRRLRNCSKELSQYVSIEEKDTLEALGISYGMTNLISEADLLLADCQSLTCDYIKPSMFSSEKSQSSSWHDDQLQIASTFAQHGFCLYAKKCVSAGINGRVDLVSEMLAASTNAASLGKLINQNDKLVKSIGNKKLQSGVSSKSMLDSPLCNTVQSIVPLRSQLSLKGYVFHEYLSSLSQISRSESSRLSEANNRPNQRRKRVARNYLSNGALSLPSEDISLLDQYSCYQKHSSETNTES</sequence>
<dbReference type="InterPro" id="IPR027417">
    <property type="entry name" value="P-loop_NTPase"/>
</dbReference>
<feature type="compositionally biased region" description="Basic residues" evidence="8">
    <location>
        <begin position="62"/>
        <end position="74"/>
    </location>
</feature>
<evidence type="ECO:0000256" key="5">
    <source>
        <dbReference type="ARBA" id="ARBA00022840"/>
    </source>
</evidence>
<evidence type="ECO:0000256" key="3">
    <source>
        <dbReference type="ARBA" id="ARBA00022741"/>
    </source>
</evidence>
<dbReference type="GO" id="GO:0000077">
    <property type="term" value="P:DNA damage checkpoint signaling"/>
    <property type="evidence" value="ECO:0007669"/>
    <property type="project" value="TreeGrafter"/>
</dbReference>
<evidence type="ECO:0000256" key="7">
    <source>
        <dbReference type="ARBA" id="ARBA00023306"/>
    </source>
</evidence>
<dbReference type="GO" id="GO:0005524">
    <property type="term" value="F:ATP binding"/>
    <property type="evidence" value="ECO:0007669"/>
    <property type="project" value="UniProtKB-KW"/>
</dbReference>
<evidence type="ECO:0000256" key="8">
    <source>
        <dbReference type="SAM" id="MobiDB-lite"/>
    </source>
</evidence>
<feature type="compositionally biased region" description="Polar residues" evidence="8">
    <location>
        <begin position="128"/>
        <end position="138"/>
    </location>
</feature>
<feature type="compositionally biased region" description="Basic and acidic residues" evidence="8">
    <location>
        <begin position="952"/>
        <end position="969"/>
    </location>
</feature>
<feature type="region of interest" description="Disordered" evidence="8">
    <location>
        <begin position="950"/>
        <end position="970"/>
    </location>
</feature>
<proteinExistence type="inferred from homology"/>
<dbReference type="Proteomes" id="UP000245207">
    <property type="component" value="Unassembled WGS sequence"/>
</dbReference>
<evidence type="ECO:0000256" key="1">
    <source>
        <dbReference type="ARBA" id="ARBA00004123"/>
    </source>
</evidence>
<gene>
    <name evidence="9" type="ORF">CTI12_AA077200</name>
</gene>
<comment type="similarity">
    <text evidence="2">Belongs to the rad17/RAD24 family.</text>
</comment>
<name>A0A2U1Q4H3_ARTAN</name>
<feature type="region of interest" description="Disordered" evidence="8">
    <location>
        <begin position="1"/>
        <end position="197"/>
    </location>
</feature>
<dbReference type="Gene3D" id="1.10.8.60">
    <property type="match status" value="1"/>
</dbReference>
<dbReference type="PANTHER" id="PTHR12172">
    <property type="entry name" value="CELL CYCLE CHECKPOINT PROTEIN RAD17"/>
    <property type="match status" value="1"/>
</dbReference>
<evidence type="ECO:0000256" key="6">
    <source>
        <dbReference type="ARBA" id="ARBA00023242"/>
    </source>
</evidence>
<dbReference type="GO" id="GO:0003689">
    <property type="term" value="F:DNA clamp loader activity"/>
    <property type="evidence" value="ECO:0007669"/>
    <property type="project" value="TreeGrafter"/>
</dbReference>
<keyword evidence="3" id="KW-0547">Nucleotide-binding</keyword>
<comment type="caution">
    <text evidence="9">The sequence shown here is derived from an EMBL/GenBank/DDBJ whole genome shotgun (WGS) entry which is preliminary data.</text>
</comment>
<dbReference type="InterPro" id="IPR004582">
    <property type="entry name" value="Checkpoint_prot_Rad17_Rad24"/>
</dbReference>
<dbReference type="EMBL" id="PKPP01000427">
    <property type="protein sequence ID" value="PWA92896.1"/>
    <property type="molecule type" value="Genomic_DNA"/>
</dbReference>
<dbReference type="GO" id="GO:0005634">
    <property type="term" value="C:nucleus"/>
    <property type="evidence" value="ECO:0007669"/>
    <property type="project" value="UniProtKB-SubCell"/>
</dbReference>
<dbReference type="Gene3D" id="3.40.50.300">
    <property type="entry name" value="P-loop containing nucleotide triphosphate hydrolases"/>
    <property type="match status" value="1"/>
</dbReference>
<evidence type="ECO:0000313" key="10">
    <source>
        <dbReference type="Proteomes" id="UP000245207"/>
    </source>
</evidence>
<organism evidence="9 10">
    <name type="scientific">Artemisia annua</name>
    <name type="common">Sweet wormwood</name>
    <dbReference type="NCBI Taxonomy" id="35608"/>
    <lineage>
        <taxon>Eukaryota</taxon>
        <taxon>Viridiplantae</taxon>
        <taxon>Streptophyta</taxon>
        <taxon>Embryophyta</taxon>
        <taxon>Tracheophyta</taxon>
        <taxon>Spermatophyta</taxon>
        <taxon>Magnoliopsida</taxon>
        <taxon>eudicotyledons</taxon>
        <taxon>Gunneridae</taxon>
        <taxon>Pentapetalae</taxon>
        <taxon>asterids</taxon>
        <taxon>campanulids</taxon>
        <taxon>Asterales</taxon>
        <taxon>Asteraceae</taxon>
        <taxon>Asteroideae</taxon>
        <taxon>Anthemideae</taxon>
        <taxon>Artemisiinae</taxon>
        <taxon>Artemisia</taxon>
    </lineage>
</organism>
<dbReference type="GO" id="GO:0003682">
    <property type="term" value="F:chromatin binding"/>
    <property type="evidence" value="ECO:0007669"/>
    <property type="project" value="TreeGrafter"/>
</dbReference>